<accession>A0A0F5FI26</accession>
<keyword evidence="2" id="KW-0223">Dioxygenase</keyword>
<dbReference type="Gene3D" id="3.10.180.10">
    <property type="entry name" value="2,3-Dihydroxybiphenyl 1,2-Dioxygenase, domain 1"/>
    <property type="match status" value="1"/>
</dbReference>
<dbReference type="GO" id="GO:0051213">
    <property type="term" value="F:dioxygenase activity"/>
    <property type="evidence" value="ECO:0007669"/>
    <property type="project" value="UniProtKB-KW"/>
</dbReference>
<dbReference type="CDD" id="cd06588">
    <property type="entry name" value="PhnB_like"/>
    <property type="match status" value="1"/>
</dbReference>
<dbReference type="EMBL" id="JZEY01000061">
    <property type="protein sequence ID" value="KKB08215.1"/>
    <property type="molecule type" value="Genomic_DNA"/>
</dbReference>
<gene>
    <name evidence="2" type="ORF">VE26_10920</name>
</gene>
<dbReference type="PANTHER" id="PTHR33990:SF1">
    <property type="entry name" value="PROTEIN YJDN"/>
    <property type="match status" value="1"/>
</dbReference>
<evidence type="ECO:0000259" key="1">
    <source>
        <dbReference type="Pfam" id="PF06983"/>
    </source>
</evidence>
<sequence>MTIQTTTHLNFRGNAREALGFYQSVFGGELIIATHAQAYPSFPEEEADLVAFGQVESANGFRIMAYDVPAARAYDAGIAPVFVSIRGTDTQELTAIWSALAEGATIIQPLAPSGWAPLFGMLTDRFGITFVLDIAAAY</sequence>
<name>A0A0F5FI26_9HYPH</name>
<dbReference type="Proteomes" id="UP000033649">
    <property type="component" value="Unassembled WGS sequence"/>
</dbReference>
<dbReference type="OrthoDB" id="9795306at2"/>
<dbReference type="STRING" id="429727.VE26_10920"/>
<evidence type="ECO:0000313" key="3">
    <source>
        <dbReference type="Proteomes" id="UP000033649"/>
    </source>
</evidence>
<dbReference type="AlphaFoldDB" id="A0A0F5FI26"/>
<organism evidence="2 3">
    <name type="scientific">Devosia chinhatensis</name>
    <dbReference type="NCBI Taxonomy" id="429727"/>
    <lineage>
        <taxon>Bacteria</taxon>
        <taxon>Pseudomonadati</taxon>
        <taxon>Pseudomonadota</taxon>
        <taxon>Alphaproteobacteria</taxon>
        <taxon>Hyphomicrobiales</taxon>
        <taxon>Devosiaceae</taxon>
        <taxon>Devosia</taxon>
    </lineage>
</organism>
<proteinExistence type="predicted"/>
<evidence type="ECO:0000313" key="2">
    <source>
        <dbReference type="EMBL" id="KKB08215.1"/>
    </source>
</evidence>
<dbReference type="SUPFAM" id="SSF54593">
    <property type="entry name" value="Glyoxalase/Bleomycin resistance protein/Dihydroxybiphenyl dioxygenase"/>
    <property type="match status" value="1"/>
</dbReference>
<dbReference type="PANTHER" id="PTHR33990">
    <property type="entry name" value="PROTEIN YJDN-RELATED"/>
    <property type="match status" value="1"/>
</dbReference>
<feature type="domain" description="PhnB-like" evidence="1">
    <location>
        <begin position="5"/>
        <end position="130"/>
    </location>
</feature>
<dbReference type="PATRIC" id="fig|429727.3.peg.2250"/>
<dbReference type="InterPro" id="IPR029068">
    <property type="entry name" value="Glyas_Bleomycin-R_OHBP_Dase"/>
</dbReference>
<reference evidence="2 3" key="1">
    <citation type="submission" date="2015-03" db="EMBL/GenBank/DDBJ databases">
        <authorList>
            <person name="Hassan Y."/>
            <person name="Lepp D."/>
            <person name="Li X.-Z."/>
            <person name="Zhou T."/>
        </authorList>
    </citation>
    <scope>NUCLEOTIDE SEQUENCE [LARGE SCALE GENOMIC DNA]</scope>
    <source>
        <strain evidence="2 3">IPL18</strain>
    </source>
</reference>
<dbReference type="Pfam" id="PF06983">
    <property type="entry name" value="3-dmu-9_3-mt"/>
    <property type="match status" value="1"/>
</dbReference>
<keyword evidence="2" id="KW-0560">Oxidoreductase</keyword>
<dbReference type="InterPro" id="IPR028973">
    <property type="entry name" value="PhnB-like"/>
</dbReference>
<comment type="caution">
    <text evidence="2">The sequence shown here is derived from an EMBL/GenBank/DDBJ whole genome shotgun (WGS) entry which is preliminary data.</text>
</comment>
<dbReference type="RefSeq" id="WP_046105329.1">
    <property type="nucleotide sequence ID" value="NZ_JZEY01000061.1"/>
</dbReference>
<protein>
    <submittedName>
        <fullName evidence="2">Glyoxalase/bleomycin resistance protein/dioxygenase</fullName>
    </submittedName>
</protein>
<keyword evidence="3" id="KW-1185">Reference proteome</keyword>